<protein>
    <recommendedName>
        <fullName evidence="10">GOLD domain-containing protein</fullName>
    </recommendedName>
</protein>
<comment type="similarity">
    <text evidence="2 8">Belongs to the EMP24/GP25L family.</text>
</comment>
<dbReference type="PROSITE" id="PS50866">
    <property type="entry name" value="GOLD"/>
    <property type="match status" value="1"/>
</dbReference>
<evidence type="ECO:0000256" key="3">
    <source>
        <dbReference type="ARBA" id="ARBA00022692"/>
    </source>
</evidence>
<dbReference type="Pfam" id="PF01105">
    <property type="entry name" value="EMP24_GP25L"/>
    <property type="match status" value="1"/>
</dbReference>
<evidence type="ECO:0000259" key="10">
    <source>
        <dbReference type="PROSITE" id="PS50866"/>
    </source>
</evidence>
<comment type="caution">
    <text evidence="11">The sequence shown here is derived from an EMBL/GenBank/DDBJ whole genome shotgun (WGS) entry which is preliminary data.</text>
</comment>
<name>A0ABQ8B3U5_BRANA</name>
<comment type="subcellular location">
    <subcellularLocation>
        <location evidence="1 8">Membrane</location>
        <topology evidence="1 8">Single-pass type I membrane protein</topology>
    </subcellularLocation>
</comment>
<sequence length="250" mass="28577">GIKCFDSRGLCASYLNRPKTLNTAKIHLSSLAMDLLRQSFVFLLILTLLSPTTLSMRFELHSGQMKCISEDIQEKSISVGKYFIVNPNEDHPLPLPASHKVTAKMMSPKWNTLHEAVKVEAGEFSFTASETGDYFTCISAVDYKPETTLTIDFVWTSGVHSVHSKDWSKVPKRSQVKMMELSVKRLFDTVESIHDEMYYLRDREAEMQELNRSTNSKMAWFSFLSLGVCLSVAGLQFWHLKSFFEKKKLI</sequence>
<dbReference type="SMART" id="SM01190">
    <property type="entry name" value="EMP24_GP25L"/>
    <property type="match status" value="1"/>
</dbReference>
<evidence type="ECO:0000256" key="9">
    <source>
        <dbReference type="SAM" id="Phobius"/>
    </source>
</evidence>
<feature type="non-terminal residue" evidence="11">
    <location>
        <position position="1"/>
    </location>
</feature>
<evidence type="ECO:0000313" key="12">
    <source>
        <dbReference type="Proteomes" id="UP000824890"/>
    </source>
</evidence>
<evidence type="ECO:0000256" key="1">
    <source>
        <dbReference type="ARBA" id="ARBA00004479"/>
    </source>
</evidence>
<feature type="transmembrane region" description="Helical" evidence="9">
    <location>
        <begin position="218"/>
        <end position="238"/>
    </location>
</feature>
<keyword evidence="3 8" id="KW-0812">Transmembrane</keyword>
<keyword evidence="4" id="KW-0732">Signal</keyword>
<dbReference type="Proteomes" id="UP000824890">
    <property type="component" value="Unassembled WGS sequence"/>
</dbReference>
<dbReference type="EMBL" id="JAGKQM010000012">
    <property type="protein sequence ID" value="KAH0899465.1"/>
    <property type="molecule type" value="Genomic_DNA"/>
</dbReference>
<dbReference type="InterPro" id="IPR015720">
    <property type="entry name" value="Emp24-like"/>
</dbReference>
<dbReference type="PANTHER" id="PTHR22811">
    <property type="entry name" value="TRANSMEMBRANE EMP24 DOMAIN-CONTAINING PROTEIN"/>
    <property type="match status" value="1"/>
</dbReference>
<gene>
    <name evidence="11" type="ORF">HID58_049033</name>
</gene>
<organism evidence="11 12">
    <name type="scientific">Brassica napus</name>
    <name type="common">Rape</name>
    <dbReference type="NCBI Taxonomy" id="3708"/>
    <lineage>
        <taxon>Eukaryota</taxon>
        <taxon>Viridiplantae</taxon>
        <taxon>Streptophyta</taxon>
        <taxon>Embryophyta</taxon>
        <taxon>Tracheophyta</taxon>
        <taxon>Spermatophyta</taxon>
        <taxon>Magnoliopsida</taxon>
        <taxon>eudicotyledons</taxon>
        <taxon>Gunneridae</taxon>
        <taxon>Pentapetalae</taxon>
        <taxon>rosids</taxon>
        <taxon>malvids</taxon>
        <taxon>Brassicales</taxon>
        <taxon>Brassicaceae</taxon>
        <taxon>Brassiceae</taxon>
        <taxon>Brassica</taxon>
    </lineage>
</organism>
<keyword evidence="7 9" id="KW-0472">Membrane</keyword>
<keyword evidence="12" id="KW-1185">Reference proteome</keyword>
<evidence type="ECO:0000256" key="7">
    <source>
        <dbReference type="ARBA" id="ARBA00023136"/>
    </source>
</evidence>
<feature type="domain" description="GOLD" evidence="10">
    <location>
        <begin position="65"/>
        <end position="185"/>
    </location>
</feature>
<proteinExistence type="inferred from homology"/>
<keyword evidence="5 9" id="KW-1133">Transmembrane helix</keyword>
<evidence type="ECO:0000256" key="2">
    <source>
        <dbReference type="ARBA" id="ARBA00007104"/>
    </source>
</evidence>
<accession>A0ABQ8B3U5</accession>
<evidence type="ECO:0000256" key="8">
    <source>
        <dbReference type="RuleBase" id="RU003827"/>
    </source>
</evidence>
<evidence type="ECO:0000256" key="6">
    <source>
        <dbReference type="ARBA" id="ARBA00023054"/>
    </source>
</evidence>
<keyword evidence="6" id="KW-0175">Coiled coil</keyword>
<reference evidence="11 12" key="1">
    <citation type="submission" date="2021-05" db="EMBL/GenBank/DDBJ databases">
        <title>Genome Assembly of Synthetic Allotetraploid Brassica napus Reveals Homoeologous Exchanges between Subgenomes.</title>
        <authorList>
            <person name="Davis J.T."/>
        </authorList>
    </citation>
    <scope>NUCLEOTIDE SEQUENCE [LARGE SCALE GENOMIC DNA]</scope>
    <source>
        <strain evidence="12">cv. Da-Ae</strain>
        <tissue evidence="11">Seedling</tissue>
    </source>
</reference>
<evidence type="ECO:0000313" key="11">
    <source>
        <dbReference type="EMBL" id="KAH0899465.1"/>
    </source>
</evidence>
<evidence type="ECO:0000256" key="4">
    <source>
        <dbReference type="ARBA" id="ARBA00022729"/>
    </source>
</evidence>
<dbReference type="InterPro" id="IPR009038">
    <property type="entry name" value="GOLD_dom"/>
</dbReference>
<evidence type="ECO:0000256" key="5">
    <source>
        <dbReference type="ARBA" id="ARBA00022989"/>
    </source>
</evidence>